<feature type="compositionally biased region" description="Low complexity" evidence="1">
    <location>
        <begin position="68"/>
        <end position="78"/>
    </location>
</feature>
<evidence type="ECO:0000256" key="1">
    <source>
        <dbReference type="SAM" id="MobiDB-lite"/>
    </source>
</evidence>
<gene>
    <name evidence="2" type="ORF">g.74398</name>
</gene>
<feature type="compositionally biased region" description="Low complexity" evidence="1">
    <location>
        <begin position="38"/>
        <end position="50"/>
    </location>
</feature>
<organism evidence="2">
    <name type="scientific">Sipha flava</name>
    <name type="common">yellow sugarcane aphid</name>
    <dbReference type="NCBI Taxonomy" id="143950"/>
    <lineage>
        <taxon>Eukaryota</taxon>
        <taxon>Metazoa</taxon>
        <taxon>Ecdysozoa</taxon>
        <taxon>Arthropoda</taxon>
        <taxon>Hexapoda</taxon>
        <taxon>Insecta</taxon>
        <taxon>Pterygota</taxon>
        <taxon>Neoptera</taxon>
        <taxon>Paraneoptera</taxon>
        <taxon>Hemiptera</taxon>
        <taxon>Sternorrhyncha</taxon>
        <taxon>Aphidomorpha</taxon>
        <taxon>Aphidoidea</taxon>
        <taxon>Aphididae</taxon>
        <taxon>Sipha</taxon>
    </lineage>
</organism>
<protein>
    <submittedName>
        <fullName evidence="2">Uncharacterized protein</fullName>
    </submittedName>
</protein>
<proteinExistence type="predicted"/>
<accession>A0A2S2QY42</accession>
<dbReference type="EMBL" id="GGMS01013380">
    <property type="protein sequence ID" value="MBY82583.1"/>
    <property type="molecule type" value="Transcribed_RNA"/>
</dbReference>
<sequence length="128" mass="14028">MTKNKNTYNASPNGTGINNSSQTKTTIQTTHPGNSTTNNDSVFNFDSSNDGWTTKTNKRNLSTFSNQSSSGLSPNLNKNKSKKKLFVTASRFDVLTPNNVDNALPDNSTDINPNIIIDQIRPPHPIFV</sequence>
<dbReference type="AlphaFoldDB" id="A0A2S2QY42"/>
<reference evidence="2" key="1">
    <citation type="submission" date="2018-04" db="EMBL/GenBank/DDBJ databases">
        <title>Transcriptome assembly of Sipha flava.</title>
        <authorList>
            <person name="Scully E.D."/>
            <person name="Geib S.M."/>
            <person name="Palmer N.A."/>
            <person name="Koch K."/>
            <person name="Bradshaw J."/>
            <person name="Heng-Moss T."/>
            <person name="Sarath G."/>
        </authorList>
    </citation>
    <scope>NUCLEOTIDE SEQUENCE</scope>
</reference>
<evidence type="ECO:0000313" key="2">
    <source>
        <dbReference type="EMBL" id="MBY82583.1"/>
    </source>
</evidence>
<feature type="region of interest" description="Disordered" evidence="1">
    <location>
        <begin position="1"/>
        <end position="78"/>
    </location>
</feature>
<name>A0A2S2QY42_9HEMI</name>
<feature type="compositionally biased region" description="Polar residues" evidence="1">
    <location>
        <begin position="1"/>
        <end position="37"/>
    </location>
</feature>
<feature type="compositionally biased region" description="Polar residues" evidence="1">
    <location>
        <begin position="51"/>
        <end position="67"/>
    </location>
</feature>